<dbReference type="RefSeq" id="WP_013293058.1">
    <property type="nucleotide sequence ID" value="NC_014394.1"/>
</dbReference>
<reference evidence="4 5" key="1">
    <citation type="submission" date="2010-08" db="EMBL/GenBank/DDBJ databases">
        <title>Complete sequence of Gallionella capsiferriformans ES-2.</title>
        <authorList>
            <consortium name="US DOE Joint Genome Institute"/>
            <person name="Lucas S."/>
            <person name="Copeland A."/>
            <person name="Lapidus A."/>
            <person name="Cheng J.-F."/>
            <person name="Bruce D."/>
            <person name="Goodwin L."/>
            <person name="Pitluck S."/>
            <person name="Chertkov O."/>
            <person name="Davenport K.W."/>
            <person name="Detter J.C."/>
            <person name="Han C."/>
            <person name="Tapia R."/>
            <person name="Land M."/>
            <person name="Hauser L."/>
            <person name="Chang Y.-J."/>
            <person name="Jeffries C."/>
            <person name="Kyrpides N."/>
            <person name="Ivanova N."/>
            <person name="Mikhailova N."/>
            <person name="Shelobolina E.S."/>
            <person name="Picardal F."/>
            <person name="Roden E."/>
            <person name="Emerson D."/>
            <person name="Woyke T."/>
        </authorList>
    </citation>
    <scope>NUCLEOTIDE SEQUENCE [LARGE SCALE GENOMIC DNA]</scope>
    <source>
        <strain evidence="4 5">ES-2</strain>
    </source>
</reference>
<protein>
    <submittedName>
        <fullName evidence="4">NAD-dependent epimerase/dehydratase</fullName>
    </submittedName>
</protein>
<dbReference type="OrthoDB" id="9803010at2"/>
<dbReference type="SUPFAM" id="SSF51735">
    <property type="entry name" value="NAD(P)-binding Rossmann-fold domains"/>
    <property type="match status" value="1"/>
</dbReference>
<dbReference type="AlphaFoldDB" id="D9SF21"/>
<dbReference type="PANTHER" id="PTHR43000">
    <property type="entry name" value="DTDP-D-GLUCOSE 4,6-DEHYDRATASE-RELATED"/>
    <property type="match status" value="1"/>
</dbReference>
<dbReference type="EMBL" id="CP002159">
    <property type="protein sequence ID" value="ADL55118.1"/>
    <property type="molecule type" value="Genomic_DNA"/>
</dbReference>
<dbReference type="KEGG" id="gca:Galf_1090"/>
<sequence>MPKKIIILGHSGFIGSRLEQMLSVSGRWEVIGRSLPEIDLTDPVQVLQLVPYMTPDATLVLAAAVKRQFGDTLEVFRQNMAIVENVCRLLALNPVGRVIFMSSAAVYGEETENRCISEQTRVNPTSYYGINKYTAECLLKKVCADKMSLVCLRPPLIYGPGDSGKTYGPAGFVAAAIESQPVTLWGDGTELREFIYIDDICRLIEHLVDHPFMGELNVVSGMPYCFADVIAILKKSLPTLAVASRPRSKQKADNAFDHQKIRALLPADFRFTSLETGVLAMLEMRA</sequence>
<dbReference type="eggNOG" id="COG0451">
    <property type="taxonomic scope" value="Bacteria"/>
</dbReference>
<dbReference type="STRING" id="395494.Galf_1090"/>
<dbReference type="CDD" id="cd08946">
    <property type="entry name" value="SDR_e"/>
    <property type="match status" value="1"/>
</dbReference>
<dbReference type="HOGENOM" id="CLU_958733_0_0_4"/>
<dbReference type="InterPro" id="IPR001509">
    <property type="entry name" value="Epimerase_deHydtase"/>
</dbReference>
<evidence type="ECO:0000259" key="3">
    <source>
        <dbReference type="Pfam" id="PF01370"/>
    </source>
</evidence>
<accession>D9SF21</accession>
<proteinExistence type="inferred from homology"/>
<gene>
    <name evidence="4" type="ordered locus">Galf_1090</name>
</gene>
<feature type="domain" description="NAD-dependent epimerase/dehydratase" evidence="3">
    <location>
        <begin position="5"/>
        <end position="213"/>
    </location>
</feature>
<dbReference type="Gene3D" id="3.40.50.720">
    <property type="entry name" value="NAD(P)-binding Rossmann-like Domain"/>
    <property type="match status" value="1"/>
</dbReference>
<evidence type="ECO:0000256" key="2">
    <source>
        <dbReference type="ARBA" id="ARBA00007637"/>
    </source>
</evidence>
<comment type="pathway">
    <text evidence="1">Bacterial outer membrane biogenesis; LPS O-antigen biosynthesis.</text>
</comment>
<name>D9SF21_GALCS</name>
<dbReference type="Pfam" id="PF01370">
    <property type="entry name" value="Epimerase"/>
    <property type="match status" value="1"/>
</dbReference>
<comment type="similarity">
    <text evidence="2">Belongs to the NAD(P)-dependent epimerase/dehydratase family.</text>
</comment>
<organism evidence="4 5">
    <name type="scientific">Gallionella capsiferriformans (strain ES-2)</name>
    <name type="common">Gallionella ferruginea capsiferriformans (strain ES-2)</name>
    <dbReference type="NCBI Taxonomy" id="395494"/>
    <lineage>
        <taxon>Bacteria</taxon>
        <taxon>Pseudomonadati</taxon>
        <taxon>Pseudomonadota</taxon>
        <taxon>Betaproteobacteria</taxon>
        <taxon>Nitrosomonadales</taxon>
        <taxon>Gallionellaceae</taxon>
        <taxon>Gallionella</taxon>
    </lineage>
</organism>
<dbReference type="InterPro" id="IPR036291">
    <property type="entry name" value="NAD(P)-bd_dom_sf"/>
</dbReference>
<evidence type="ECO:0000313" key="5">
    <source>
        <dbReference type="Proteomes" id="UP000001235"/>
    </source>
</evidence>
<evidence type="ECO:0000313" key="4">
    <source>
        <dbReference type="EMBL" id="ADL55118.1"/>
    </source>
</evidence>
<keyword evidence="5" id="KW-1185">Reference proteome</keyword>
<evidence type="ECO:0000256" key="1">
    <source>
        <dbReference type="ARBA" id="ARBA00005125"/>
    </source>
</evidence>
<dbReference type="Proteomes" id="UP000001235">
    <property type="component" value="Chromosome"/>
</dbReference>